<dbReference type="Proteomes" id="UP001168380">
    <property type="component" value="Unassembled WGS sequence"/>
</dbReference>
<accession>A0ABT8TB37</accession>
<sequence>MTSAAIKDGEPKPGVVLLHPDDNVLIAVASLAPGTEVSIEGRRHQLQEAVPLGHKIARWDLPAGTRILRYGAPIGSLFAAVKAGDWVHMHNLKSDYLASHTRKGRAEEQ</sequence>
<keyword evidence="1" id="KW-0456">Lyase</keyword>
<keyword evidence="4" id="KW-1185">Reference proteome</keyword>
<name>A0ABT8TB37_9GAMM</name>
<evidence type="ECO:0000256" key="1">
    <source>
        <dbReference type="ARBA" id="ARBA00023239"/>
    </source>
</evidence>
<dbReference type="GO" id="GO:0016787">
    <property type="term" value="F:hydrolase activity"/>
    <property type="evidence" value="ECO:0007669"/>
    <property type="project" value="UniProtKB-KW"/>
</dbReference>
<dbReference type="Gene3D" id="2.30.130.110">
    <property type="match status" value="1"/>
</dbReference>
<reference evidence="3" key="1">
    <citation type="submission" date="2023-07" db="EMBL/GenBank/DDBJ databases">
        <title>Gilvimarinus algae sp. nov., isolated from the surface of Kelp.</title>
        <authorList>
            <person name="Sun Y.Y."/>
            <person name="Gong Y."/>
            <person name="Du Z.J."/>
        </authorList>
    </citation>
    <scope>NUCLEOTIDE SEQUENCE</scope>
    <source>
        <strain evidence="3">SDUM040014</strain>
    </source>
</reference>
<dbReference type="InterPro" id="IPR013974">
    <property type="entry name" value="SAF"/>
</dbReference>
<evidence type="ECO:0000259" key="2">
    <source>
        <dbReference type="SMART" id="SM00858"/>
    </source>
</evidence>
<evidence type="ECO:0000313" key="3">
    <source>
        <dbReference type="EMBL" id="MDO3381228.1"/>
    </source>
</evidence>
<dbReference type="SMART" id="SM00858">
    <property type="entry name" value="SAF"/>
    <property type="match status" value="1"/>
</dbReference>
<dbReference type="EMBL" id="JAULRT010000034">
    <property type="protein sequence ID" value="MDO3381228.1"/>
    <property type="molecule type" value="Genomic_DNA"/>
</dbReference>
<dbReference type="CDD" id="cd11613">
    <property type="entry name" value="SAF_AH_GD"/>
    <property type="match status" value="1"/>
</dbReference>
<dbReference type="PANTHER" id="PTHR30536">
    <property type="entry name" value="ALTRONATE/GALACTARATE DEHYDRATASE"/>
    <property type="match status" value="1"/>
</dbReference>
<keyword evidence="3" id="KW-0378">Hydrolase</keyword>
<feature type="domain" description="SAF" evidence="2">
    <location>
        <begin position="22"/>
        <end position="93"/>
    </location>
</feature>
<evidence type="ECO:0000313" key="4">
    <source>
        <dbReference type="Proteomes" id="UP001168380"/>
    </source>
</evidence>
<dbReference type="InterPro" id="IPR044144">
    <property type="entry name" value="SAF_UxaA/GarD"/>
</dbReference>
<dbReference type="RefSeq" id="WP_302711358.1">
    <property type="nucleotide sequence ID" value="NZ_JAULRT010000034.1"/>
</dbReference>
<gene>
    <name evidence="3" type="ORF">QWI16_03525</name>
</gene>
<comment type="caution">
    <text evidence="3">The sequence shown here is derived from an EMBL/GenBank/DDBJ whole genome shotgun (WGS) entry which is preliminary data.</text>
</comment>
<dbReference type="Pfam" id="PF08666">
    <property type="entry name" value="SAF"/>
    <property type="match status" value="1"/>
</dbReference>
<protein>
    <submittedName>
        <fullName evidence="3">UxaA family hydrolase</fullName>
    </submittedName>
</protein>
<proteinExistence type="predicted"/>
<organism evidence="3 4">
    <name type="scientific">Gilvimarinus algae</name>
    <dbReference type="NCBI Taxonomy" id="3058037"/>
    <lineage>
        <taxon>Bacteria</taxon>
        <taxon>Pseudomonadati</taxon>
        <taxon>Pseudomonadota</taxon>
        <taxon>Gammaproteobacteria</taxon>
        <taxon>Cellvibrionales</taxon>
        <taxon>Cellvibrionaceae</taxon>
        <taxon>Gilvimarinus</taxon>
    </lineage>
</organism>
<dbReference type="InterPro" id="IPR052172">
    <property type="entry name" value="UxaA_altronate/galactarate_dh"/>
</dbReference>
<dbReference type="PANTHER" id="PTHR30536:SF5">
    <property type="entry name" value="ALTRONATE DEHYDRATASE"/>
    <property type="match status" value="1"/>
</dbReference>